<dbReference type="Pfam" id="PF00072">
    <property type="entry name" value="Response_reg"/>
    <property type="match status" value="1"/>
</dbReference>
<reference evidence="3" key="1">
    <citation type="submission" date="2021-02" db="EMBL/GenBank/DDBJ databases">
        <title>Genome-Resolved Metagenomics of a Microbial Community Performing Photosynthetic Biological Nutrient Removal.</title>
        <authorList>
            <person name="Mcdaniel E.A."/>
        </authorList>
    </citation>
    <scope>NUCLEOTIDE SEQUENCE</scope>
    <source>
        <strain evidence="3">UWPOB_OBS1</strain>
    </source>
</reference>
<dbReference type="InterPro" id="IPR001789">
    <property type="entry name" value="Sig_transdc_resp-reg_receiver"/>
</dbReference>
<dbReference type="PANTHER" id="PTHR43228:SF1">
    <property type="entry name" value="TWO-COMPONENT RESPONSE REGULATOR ARR22"/>
    <property type="match status" value="1"/>
</dbReference>
<dbReference type="EMBL" id="JAFLCK010000005">
    <property type="protein sequence ID" value="MBN8659705.1"/>
    <property type="molecule type" value="Genomic_DNA"/>
</dbReference>
<evidence type="ECO:0000259" key="2">
    <source>
        <dbReference type="PROSITE" id="PS50110"/>
    </source>
</evidence>
<sequence length="118" mass="13291">MKKILVVEDDESLRETVQDWLGFEKFMVETAADGQEAVEQLQVNDFDLIVLDWQLPYLNGIEVLRRYRGAGGTTPVLFLSGMSSNQERQACLEAGATEFLPKPFQLQDLSKAIKKIIG</sequence>
<dbReference type="PANTHER" id="PTHR43228">
    <property type="entry name" value="TWO-COMPONENT RESPONSE REGULATOR"/>
    <property type="match status" value="1"/>
</dbReference>
<comment type="caution">
    <text evidence="3">The sequence shown here is derived from an EMBL/GenBank/DDBJ whole genome shotgun (WGS) entry which is preliminary data.</text>
</comment>
<evidence type="ECO:0000313" key="3">
    <source>
        <dbReference type="EMBL" id="MBN8659705.1"/>
    </source>
</evidence>
<evidence type="ECO:0000256" key="1">
    <source>
        <dbReference type="PROSITE-ProRule" id="PRU00169"/>
    </source>
</evidence>
<proteinExistence type="predicted"/>
<protein>
    <submittedName>
        <fullName evidence="3">Response regulator</fullName>
    </submittedName>
</protein>
<evidence type="ECO:0000313" key="4">
    <source>
        <dbReference type="Proteomes" id="UP000664277"/>
    </source>
</evidence>
<dbReference type="CDD" id="cd17574">
    <property type="entry name" value="REC_OmpR"/>
    <property type="match status" value="1"/>
</dbReference>
<feature type="domain" description="Response regulatory" evidence="2">
    <location>
        <begin position="3"/>
        <end position="117"/>
    </location>
</feature>
<dbReference type="Proteomes" id="UP000664277">
    <property type="component" value="Unassembled WGS sequence"/>
</dbReference>
<organism evidence="3 4">
    <name type="scientific">Candidatus Obscuribacter phosphatis</name>
    <dbReference type="NCBI Taxonomy" id="1906157"/>
    <lineage>
        <taxon>Bacteria</taxon>
        <taxon>Bacillati</taxon>
        <taxon>Candidatus Melainabacteria</taxon>
        <taxon>Candidatus Obscuribacterales</taxon>
        <taxon>Candidatus Obscuribacteraceae</taxon>
        <taxon>Candidatus Obscuribacter</taxon>
    </lineage>
</organism>
<dbReference type="AlphaFoldDB" id="A0A8J7TLD1"/>
<dbReference type="GO" id="GO:0000160">
    <property type="term" value="P:phosphorelay signal transduction system"/>
    <property type="evidence" value="ECO:0007669"/>
    <property type="project" value="InterPro"/>
</dbReference>
<dbReference type="SMART" id="SM00448">
    <property type="entry name" value="REC"/>
    <property type="match status" value="1"/>
</dbReference>
<dbReference type="PROSITE" id="PS50110">
    <property type="entry name" value="RESPONSE_REGULATORY"/>
    <property type="match status" value="1"/>
</dbReference>
<accession>A0A8J7TLD1</accession>
<dbReference type="Gene3D" id="3.40.50.2300">
    <property type="match status" value="1"/>
</dbReference>
<keyword evidence="1" id="KW-0597">Phosphoprotein</keyword>
<dbReference type="SUPFAM" id="SSF52172">
    <property type="entry name" value="CheY-like"/>
    <property type="match status" value="1"/>
</dbReference>
<dbReference type="InterPro" id="IPR052048">
    <property type="entry name" value="ST_Response_Regulator"/>
</dbReference>
<gene>
    <name evidence="3" type="ORF">J0M35_05040</name>
</gene>
<name>A0A8J7TLD1_9BACT</name>
<feature type="modified residue" description="4-aspartylphosphate" evidence="1">
    <location>
        <position position="52"/>
    </location>
</feature>
<dbReference type="InterPro" id="IPR011006">
    <property type="entry name" value="CheY-like_superfamily"/>
</dbReference>